<keyword evidence="4" id="KW-1185">Reference proteome</keyword>
<evidence type="ECO:0000313" key="4">
    <source>
        <dbReference type="Proteomes" id="UP000321085"/>
    </source>
</evidence>
<keyword evidence="1" id="KW-0472">Membrane</keyword>
<keyword evidence="1" id="KW-1133">Transmembrane helix</keyword>
<dbReference type="EMBL" id="BJYU01000003">
    <property type="protein sequence ID" value="GEO12841.1"/>
    <property type="molecule type" value="Genomic_DNA"/>
</dbReference>
<dbReference type="Proteomes" id="UP000321085">
    <property type="component" value="Unassembled WGS sequence"/>
</dbReference>
<dbReference type="InterPro" id="IPR003734">
    <property type="entry name" value="DUF155"/>
</dbReference>
<gene>
    <name evidence="3" type="ORF">MAE02_05370</name>
</gene>
<sequence>MTPNTLSSTGIAMNSRRITARALLLGDRLDVAGLERSDLLSAAPIAFRVGQDGFVALFRFGAVVLVGLTPLEEDEVIRGLRQRISGEFARHEEETAIIEISTEREDQIPPGGPIYLKEVSTERLIVIADALAKSVSLARDERDAAAFFDIVEPFSRHLAEKGRHPGSRREILKHVGHALLVRQRISGRVAVEEKPDVLWDRPDLERLYARLEDEYELKERAASLHRKLEVVGDTAQALTDLINTERSLRLELIIVLLIVFEIFITFYQMFIGGPGH</sequence>
<dbReference type="Pfam" id="PF02582">
    <property type="entry name" value="DUF155"/>
    <property type="match status" value="1"/>
</dbReference>
<proteinExistence type="predicted"/>
<dbReference type="PANTHER" id="PTHR16255">
    <property type="entry name" value="REQUIRED FOR MEIOTIC NUCLEAR DIVISION PROTEIN 1 HOMOLOG"/>
    <property type="match status" value="1"/>
</dbReference>
<feature type="transmembrane region" description="Helical" evidence="1">
    <location>
        <begin position="252"/>
        <end position="271"/>
    </location>
</feature>
<name>A0A512BLJ8_9HYPH</name>
<protein>
    <recommendedName>
        <fullName evidence="2">DUF155 domain-containing protein</fullName>
    </recommendedName>
</protein>
<dbReference type="PANTHER" id="PTHR16255:SF1">
    <property type="entry name" value="REQUIRED FOR MEIOTIC NUCLEAR DIVISION PROTEIN 1 HOMOLOG"/>
    <property type="match status" value="1"/>
</dbReference>
<organism evidence="3 4">
    <name type="scientific">Microvirga aerophila</name>
    <dbReference type="NCBI Taxonomy" id="670291"/>
    <lineage>
        <taxon>Bacteria</taxon>
        <taxon>Pseudomonadati</taxon>
        <taxon>Pseudomonadota</taxon>
        <taxon>Alphaproteobacteria</taxon>
        <taxon>Hyphomicrobiales</taxon>
        <taxon>Methylobacteriaceae</taxon>
        <taxon>Microvirga</taxon>
    </lineage>
</organism>
<dbReference type="OrthoDB" id="7931216at2"/>
<accession>A0A512BLJ8</accession>
<dbReference type="InterPro" id="IPR051624">
    <property type="entry name" value="RMD1/Sad1-interacting"/>
</dbReference>
<dbReference type="RefSeq" id="WP_114184208.1">
    <property type="nucleotide sequence ID" value="NZ_BJYU01000003.1"/>
</dbReference>
<comment type="caution">
    <text evidence="3">The sequence shown here is derived from an EMBL/GenBank/DDBJ whole genome shotgun (WGS) entry which is preliminary data.</text>
</comment>
<evidence type="ECO:0000256" key="1">
    <source>
        <dbReference type="SAM" id="Phobius"/>
    </source>
</evidence>
<keyword evidence="1" id="KW-0812">Transmembrane</keyword>
<evidence type="ECO:0000259" key="2">
    <source>
        <dbReference type="Pfam" id="PF02582"/>
    </source>
</evidence>
<evidence type="ECO:0000313" key="3">
    <source>
        <dbReference type="EMBL" id="GEO12841.1"/>
    </source>
</evidence>
<reference evidence="3 4" key="1">
    <citation type="submission" date="2019-07" db="EMBL/GenBank/DDBJ databases">
        <title>Whole genome shotgun sequence of Microvirga aerophila NBRC 106136.</title>
        <authorList>
            <person name="Hosoyama A."/>
            <person name="Uohara A."/>
            <person name="Ohji S."/>
            <person name="Ichikawa N."/>
        </authorList>
    </citation>
    <scope>NUCLEOTIDE SEQUENCE [LARGE SCALE GENOMIC DNA]</scope>
    <source>
        <strain evidence="3 4">NBRC 106136</strain>
    </source>
</reference>
<feature type="domain" description="DUF155" evidence="2">
    <location>
        <begin position="55"/>
        <end position="224"/>
    </location>
</feature>
<dbReference type="AlphaFoldDB" id="A0A512BLJ8"/>